<evidence type="ECO:0000313" key="2">
    <source>
        <dbReference type="EnsemblMetazoa" id="tetur01g05220.1"/>
    </source>
</evidence>
<evidence type="ECO:0000256" key="1">
    <source>
        <dbReference type="SAM" id="MobiDB-lite"/>
    </source>
</evidence>
<dbReference type="HOGENOM" id="CLU_3417485_0_0_1"/>
<feature type="compositionally biased region" description="Basic and acidic residues" evidence="1">
    <location>
        <begin position="15"/>
        <end position="26"/>
    </location>
</feature>
<sequence>MKTANKTASFKRRTKTAELSRKNVPL</sequence>
<protein>
    <submittedName>
        <fullName evidence="2">Uncharacterized protein</fullName>
    </submittedName>
</protein>
<dbReference type="EnsemblMetazoa" id="tetur01g05220.1">
    <property type="protein sequence ID" value="tetur01g05220.1"/>
    <property type="gene ID" value="tetur01g05220"/>
</dbReference>
<organism evidence="2 3">
    <name type="scientific">Tetranychus urticae</name>
    <name type="common">Two-spotted spider mite</name>
    <dbReference type="NCBI Taxonomy" id="32264"/>
    <lineage>
        <taxon>Eukaryota</taxon>
        <taxon>Metazoa</taxon>
        <taxon>Ecdysozoa</taxon>
        <taxon>Arthropoda</taxon>
        <taxon>Chelicerata</taxon>
        <taxon>Arachnida</taxon>
        <taxon>Acari</taxon>
        <taxon>Acariformes</taxon>
        <taxon>Trombidiformes</taxon>
        <taxon>Prostigmata</taxon>
        <taxon>Eleutherengona</taxon>
        <taxon>Raphignathae</taxon>
        <taxon>Tetranychoidea</taxon>
        <taxon>Tetranychidae</taxon>
        <taxon>Tetranychus</taxon>
    </lineage>
</organism>
<proteinExistence type="predicted"/>
<feature type="region of interest" description="Disordered" evidence="1">
    <location>
        <begin position="1"/>
        <end position="26"/>
    </location>
</feature>
<dbReference type="AlphaFoldDB" id="T1JR12"/>
<evidence type="ECO:0000313" key="3">
    <source>
        <dbReference type="Proteomes" id="UP000015104"/>
    </source>
</evidence>
<dbReference type="Proteomes" id="UP000015104">
    <property type="component" value="Unassembled WGS sequence"/>
</dbReference>
<reference evidence="3" key="1">
    <citation type="submission" date="2011-08" db="EMBL/GenBank/DDBJ databases">
        <authorList>
            <person name="Rombauts S."/>
        </authorList>
    </citation>
    <scope>NUCLEOTIDE SEQUENCE</scope>
    <source>
        <strain evidence="3">London</strain>
    </source>
</reference>
<accession>T1JR12</accession>
<dbReference type="EMBL" id="CAEY01000443">
    <property type="status" value="NOT_ANNOTATED_CDS"/>
    <property type="molecule type" value="Genomic_DNA"/>
</dbReference>
<keyword evidence="3" id="KW-1185">Reference proteome</keyword>
<reference evidence="2" key="2">
    <citation type="submission" date="2015-06" db="UniProtKB">
        <authorList>
            <consortium name="EnsemblMetazoa"/>
        </authorList>
    </citation>
    <scope>IDENTIFICATION</scope>
</reference>
<name>T1JR12_TETUR</name>